<proteinExistence type="inferred from homology"/>
<evidence type="ECO:0000256" key="1">
    <source>
        <dbReference type="ARBA" id="ARBA00007613"/>
    </source>
</evidence>
<keyword evidence="2" id="KW-0812">Transmembrane</keyword>
<dbReference type="InterPro" id="IPR003423">
    <property type="entry name" value="OMP_efflux"/>
</dbReference>
<evidence type="ECO:0000313" key="5">
    <source>
        <dbReference type="EMBL" id="GAA5507605.1"/>
    </source>
</evidence>
<feature type="region of interest" description="Disordered" evidence="4">
    <location>
        <begin position="63"/>
        <end position="92"/>
    </location>
</feature>
<evidence type="ECO:0000313" key="6">
    <source>
        <dbReference type="Proteomes" id="UP001416858"/>
    </source>
</evidence>
<dbReference type="RefSeq" id="WP_345684460.1">
    <property type="nucleotide sequence ID" value="NZ_BAABRO010000006.1"/>
</dbReference>
<keyword evidence="3" id="KW-0175">Coiled coil</keyword>
<keyword evidence="2" id="KW-0564">Palmitate</keyword>
<keyword evidence="2" id="KW-1134">Transmembrane beta strand</keyword>
<evidence type="ECO:0000256" key="2">
    <source>
        <dbReference type="RuleBase" id="RU362097"/>
    </source>
</evidence>
<keyword evidence="2" id="KW-0449">Lipoprotein</keyword>
<dbReference type="PANTHER" id="PTHR30203">
    <property type="entry name" value="OUTER MEMBRANE CATION EFFLUX PROTEIN"/>
    <property type="match status" value="1"/>
</dbReference>
<reference evidence="5 6" key="1">
    <citation type="submission" date="2024-02" db="EMBL/GenBank/DDBJ databases">
        <title>Rhodopirellula caenicola NBRC 110016.</title>
        <authorList>
            <person name="Ichikawa N."/>
            <person name="Katano-Makiyama Y."/>
            <person name="Hidaka K."/>
        </authorList>
    </citation>
    <scope>NUCLEOTIDE SEQUENCE [LARGE SCALE GENOMIC DNA]</scope>
    <source>
        <strain evidence="5 6">NBRC 110016</strain>
    </source>
</reference>
<comment type="subcellular location">
    <subcellularLocation>
        <location evidence="2">Cell membrane</location>
        <topology evidence="2">Lipid-anchor</topology>
    </subcellularLocation>
</comment>
<keyword evidence="2" id="KW-0472">Membrane</keyword>
<organism evidence="5 6">
    <name type="scientific">Novipirellula caenicola</name>
    <dbReference type="NCBI Taxonomy" id="1536901"/>
    <lineage>
        <taxon>Bacteria</taxon>
        <taxon>Pseudomonadati</taxon>
        <taxon>Planctomycetota</taxon>
        <taxon>Planctomycetia</taxon>
        <taxon>Pirellulales</taxon>
        <taxon>Pirellulaceae</taxon>
        <taxon>Novipirellula</taxon>
    </lineage>
</organism>
<gene>
    <name evidence="5" type="ORF">Rcae01_03062</name>
</gene>
<name>A0ABP9VTJ9_9BACT</name>
<protein>
    <recommendedName>
        <fullName evidence="7">Cation efflux system protein CusC</fullName>
    </recommendedName>
</protein>
<comment type="caution">
    <text evidence="5">The sequence shown here is derived from an EMBL/GenBank/DDBJ whole genome shotgun (WGS) entry which is preliminary data.</text>
</comment>
<evidence type="ECO:0000256" key="4">
    <source>
        <dbReference type="SAM" id="MobiDB-lite"/>
    </source>
</evidence>
<comment type="similarity">
    <text evidence="1 2">Belongs to the outer membrane factor (OMF) (TC 1.B.17) family.</text>
</comment>
<accession>A0ABP9VTJ9</accession>
<sequence>MNLLKNVPHTKLKNVAISTAVVTSFLVVLPSCSVPPLRRAQPGPMMPENYNLNTQWIHGASAEAPDAADPDVVSASDATSPPDNLVDADDSSSESKSLLGSFKLASFVKPATALELNEADDSAVNTSPVKDQAYYLSDLPGGSGVGPNPMEIGYDAVEIGISNWENSSQVPRFEFFNDPYLTGLIHQALTGNQELKILNEEIRIASNEVQARSGEYLPFVTLGGGAGVEKSSAYSREGAVEEHLDARGKSFPDPLPDFLVATNVSWEIDIWRKLRNARDAACLRYLGSVDGRNYIVTRMVAEVAENYFELLALDNQLLTLDKTIEIQQRSLETSQQMKDAGRGTELAVQRFLAEVQKNESEKLIIQQRIVEAENRINFLLGRYPQPVQRSSVEYIDLNLHSLSAGVPAQLLRNRSDIRQAEREVAAAGLDVKVARARFYPSLNLSAGVGYRAFDAGYLFSTPESLIYNVAGDLVAPLINKKAIKAAYRSANAQQLQAVYDYQRTVLNAYTEVVNQLTKVDNYAKSIEIKKQQLESLEASVDSATKLFQNARAEYMEVLLAQRDMMEAKMVLIETKQEQLAATVNAYQALGGGGAVTGMN</sequence>
<dbReference type="NCBIfam" id="TIGR01845">
    <property type="entry name" value="outer_NodT"/>
    <property type="match status" value="1"/>
</dbReference>
<feature type="coiled-coil region" evidence="3">
    <location>
        <begin position="519"/>
        <end position="553"/>
    </location>
</feature>
<dbReference type="Gene3D" id="2.20.200.10">
    <property type="entry name" value="Outer membrane efflux proteins (OEP)"/>
    <property type="match status" value="1"/>
</dbReference>
<keyword evidence="6" id="KW-1185">Reference proteome</keyword>
<dbReference type="InterPro" id="IPR010131">
    <property type="entry name" value="MdtP/NodT-like"/>
</dbReference>
<dbReference type="SUPFAM" id="SSF56954">
    <property type="entry name" value="Outer membrane efflux proteins (OEP)"/>
    <property type="match status" value="1"/>
</dbReference>
<evidence type="ECO:0008006" key="7">
    <source>
        <dbReference type="Google" id="ProtNLM"/>
    </source>
</evidence>
<dbReference type="Proteomes" id="UP001416858">
    <property type="component" value="Unassembled WGS sequence"/>
</dbReference>
<feature type="compositionally biased region" description="Low complexity" evidence="4">
    <location>
        <begin position="63"/>
        <end position="80"/>
    </location>
</feature>
<dbReference type="PANTHER" id="PTHR30203:SF30">
    <property type="entry name" value="OUTER MEMBRANE PROTEIN-RELATED"/>
    <property type="match status" value="1"/>
</dbReference>
<dbReference type="Gene3D" id="1.20.1600.10">
    <property type="entry name" value="Outer membrane efflux proteins (OEP)"/>
    <property type="match status" value="1"/>
</dbReference>
<evidence type="ECO:0000256" key="3">
    <source>
        <dbReference type="SAM" id="Coils"/>
    </source>
</evidence>
<dbReference type="EMBL" id="BAABRO010000006">
    <property type="protein sequence ID" value="GAA5507605.1"/>
    <property type="molecule type" value="Genomic_DNA"/>
</dbReference>
<dbReference type="Pfam" id="PF02321">
    <property type="entry name" value="OEP"/>
    <property type="match status" value="2"/>
</dbReference>